<evidence type="ECO:0000256" key="5">
    <source>
        <dbReference type="ARBA" id="ARBA00022737"/>
    </source>
</evidence>
<dbReference type="Pfam" id="PF00153">
    <property type="entry name" value="Mito_carr"/>
    <property type="match status" value="3"/>
</dbReference>
<dbReference type="InterPro" id="IPR018108">
    <property type="entry name" value="MCP_transmembrane"/>
</dbReference>
<evidence type="ECO:0000313" key="17">
    <source>
        <dbReference type="Proteomes" id="UP000325313"/>
    </source>
</evidence>
<evidence type="ECO:0000256" key="13">
    <source>
        <dbReference type="SAM" id="Phobius"/>
    </source>
</evidence>
<organism evidence="15 17">
    <name type="scientific">Puccinia graminis f. sp. tritici</name>
    <dbReference type="NCBI Taxonomy" id="56615"/>
    <lineage>
        <taxon>Eukaryota</taxon>
        <taxon>Fungi</taxon>
        <taxon>Dikarya</taxon>
        <taxon>Basidiomycota</taxon>
        <taxon>Pucciniomycotina</taxon>
        <taxon>Pucciniomycetes</taxon>
        <taxon>Pucciniales</taxon>
        <taxon>Pucciniaceae</taxon>
        <taxon>Puccinia</taxon>
    </lineage>
</organism>
<dbReference type="EMBL" id="VSWC01000066">
    <property type="protein sequence ID" value="KAA1098168.1"/>
    <property type="molecule type" value="Genomic_DNA"/>
</dbReference>
<keyword evidence="6" id="KW-0999">Mitochondrion inner membrane</keyword>
<feature type="compositionally biased region" description="Polar residues" evidence="12">
    <location>
        <begin position="46"/>
        <end position="55"/>
    </location>
</feature>
<dbReference type="InterPro" id="IPR002067">
    <property type="entry name" value="MCP"/>
</dbReference>
<dbReference type="SUPFAM" id="SSF103506">
    <property type="entry name" value="Mitochondrial carrier"/>
    <property type="match status" value="1"/>
</dbReference>
<keyword evidence="3 11" id="KW-0813">Transport</keyword>
<comment type="caution">
    <text evidence="15">The sequence shown here is derived from an EMBL/GenBank/DDBJ whole genome shotgun (WGS) entry which is preliminary data.</text>
</comment>
<dbReference type="AlphaFoldDB" id="A0A5B0QU99"/>
<accession>A0A5B0QU99</accession>
<evidence type="ECO:0000313" key="16">
    <source>
        <dbReference type="Proteomes" id="UP000324748"/>
    </source>
</evidence>
<feature type="repeat" description="Solcar" evidence="10">
    <location>
        <begin position="280"/>
        <end position="365"/>
    </location>
</feature>
<evidence type="ECO:0000256" key="4">
    <source>
        <dbReference type="ARBA" id="ARBA00022692"/>
    </source>
</evidence>
<evidence type="ECO:0000256" key="10">
    <source>
        <dbReference type="PROSITE-ProRule" id="PRU00282"/>
    </source>
</evidence>
<feature type="region of interest" description="Disordered" evidence="12">
    <location>
        <begin position="37"/>
        <end position="62"/>
    </location>
</feature>
<keyword evidence="8" id="KW-0496">Mitochondrion</keyword>
<reference evidence="16 17" key="1">
    <citation type="submission" date="2019-05" db="EMBL/GenBank/DDBJ databases">
        <title>Emergence of the Ug99 lineage of the wheat stem rust pathogen through somatic hybridization.</title>
        <authorList>
            <person name="Li F."/>
            <person name="Upadhyaya N.M."/>
            <person name="Sperschneider J."/>
            <person name="Matny O."/>
            <person name="Nguyen-Phuc H."/>
            <person name="Mago R."/>
            <person name="Raley C."/>
            <person name="Miller M.E."/>
            <person name="Silverstein K.A.T."/>
            <person name="Henningsen E."/>
            <person name="Hirsch C.D."/>
            <person name="Visser B."/>
            <person name="Pretorius Z.A."/>
            <person name="Steffenson B.J."/>
            <person name="Schwessinger B."/>
            <person name="Dodds P.N."/>
            <person name="Figueroa M."/>
        </authorList>
    </citation>
    <scope>NUCLEOTIDE SEQUENCE [LARGE SCALE GENOMIC DNA]</scope>
    <source>
        <strain evidence="14">21-0</strain>
        <strain evidence="15 17">Ug99</strain>
    </source>
</reference>
<evidence type="ECO:0000256" key="1">
    <source>
        <dbReference type="ARBA" id="ARBA00004448"/>
    </source>
</evidence>
<evidence type="ECO:0000256" key="11">
    <source>
        <dbReference type="RuleBase" id="RU000488"/>
    </source>
</evidence>
<comment type="similarity">
    <text evidence="2 11">Belongs to the mitochondrial carrier (TC 2.A.29) family.</text>
</comment>
<feature type="repeat" description="Solcar" evidence="10">
    <location>
        <begin position="166"/>
        <end position="269"/>
    </location>
</feature>
<evidence type="ECO:0000313" key="15">
    <source>
        <dbReference type="EMBL" id="KAA1116868.1"/>
    </source>
</evidence>
<evidence type="ECO:0000256" key="7">
    <source>
        <dbReference type="ARBA" id="ARBA00022989"/>
    </source>
</evidence>
<evidence type="ECO:0000313" key="14">
    <source>
        <dbReference type="EMBL" id="KAA1098168.1"/>
    </source>
</evidence>
<keyword evidence="7 13" id="KW-1133">Transmembrane helix</keyword>
<gene>
    <name evidence="14" type="ORF">PGT21_029788</name>
    <name evidence="15" type="ORF">PGTUg99_027577</name>
</gene>
<dbReference type="PRINTS" id="PR00926">
    <property type="entry name" value="MITOCARRIER"/>
</dbReference>
<keyword evidence="5" id="KW-0677">Repeat</keyword>
<dbReference type="EMBL" id="VDEP01000270">
    <property type="protein sequence ID" value="KAA1116868.1"/>
    <property type="molecule type" value="Genomic_DNA"/>
</dbReference>
<dbReference type="PRINTS" id="PR00928">
    <property type="entry name" value="GRAVESDC"/>
</dbReference>
<dbReference type="Gene3D" id="1.50.40.10">
    <property type="entry name" value="Mitochondrial carrier domain"/>
    <property type="match status" value="1"/>
</dbReference>
<feature type="repeat" description="Solcar" evidence="10">
    <location>
        <begin position="67"/>
        <end position="158"/>
    </location>
</feature>
<protein>
    <submittedName>
        <fullName evidence="15">Uncharacterized protein</fullName>
    </submittedName>
</protein>
<keyword evidence="4 10" id="KW-0812">Transmembrane</keyword>
<dbReference type="PROSITE" id="PS50920">
    <property type="entry name" value="SOLCAR"/>
    <property type="match status" value="3"/>
</dbReference>
<evidence type="ECO:0000256" key="3">
    <source>
        <dbReference type="ARBA" id="ARBA00022448"/>
    </source>
</evidence>
<comment type="subcellular location">
    <subcellularLocation>
        <location evidence="1">Mitochondrion inner membrane</location>
        <topology evidence="1">Multi-pass membrane protein</topology>
    </subcellularLocation>
</comment>
<dbReference type="OrthoDB" id="270584at2759"/>
<evidence type="ECO:0000256" key="6">
    <source>
        <dbReference type="ARBA" id="ARBA00022792"/>
    </source>
</evidence>
<feature type="transmembrane region" description="Helical" evidence="13">
    <location>
        <begin position="241"/>
        <end position="263"/>
    </location>
</feature>
<dbReference type="GO" id="GO:0055085">
    <property type="term" value="P:transmembrane transport"/>
    <property type="evidence" value="ECO:0007669"/>
    <property type="project" value="InterPro"/>
</dbReference>
<dbReference type="PANTHER" id="PTHR24089">
    <property type="entry name" value="SOLUTE CARRIER FAMILY 25"/>
    <property type="match status" value="1"/>
</dbReference>
<feature type="transmembrane region" description="Helical" evidence="13">
    <location>
        <begin position="337"/>
        <end position="359"/>
    </location>
</feature>
<evidence type="ECO:0000256" key="8">
    <source>
        <dbReference type="ARBA" id="ARBA00023128"/>
    </source>
</evidence>
<evidence type="ECO:0000256" key="9">
    <source>
        <dbReference type="ARBA" id="ARBA00023136"/>
    </source>
</evidence>
<sequence>MDSCDIIRSLRRLNPTHHDQDSSNLLGSRGFRNLSLLPSPTGSSTAQPTGRQHPNSTLTTSTGSITLNHLKSGVAGGIAGCLAKTLVSPLDRVKILFQTGNPDYSKYSGSLGGVFRAIGAIWNQSGIRGLVQGHSATLFRIFPYAGIKFMSYDILHKSLMPDVNAETAGRRFTAGALSGVMAVFVTYPLEIVRVRTAIQIRKSRTETIRVRDVARSLYFEKPSTPSSWDLKFFERFPITKFYRGFAPTICGMVPYAGTSFLVWGTLQSKLPIHLPSTIRDNVVVNLLCGSIAGMAAQTVSYPLEIIRRKMQVGGPLSHRTITQTTQIIFNTQGFRGFFVGLSIGYLKVIPMTAISFVTWSKLKIRFE</sequence>
<dbReference type="Proteomes" id="UP000324748">
    <property type="component" value="Unassembled WGS sequence"/>
</dbReference>
<feature type="transmembrane region" description="Helical" evidence="13">
    <location>
        <begin position="283"/>
        <end position="303"/>
    </location>
</feature>
<evidence type="ECO:0000256" key="12">
    <source>
        <dbReference type="SAM" id="MobiDB-lite"/>
    </source>
</evidence>
<dbReference type="InterPro" id="IPR023395">
    <property type="entry name" value="MCP_dom_sf"/>
</dbReference>
<name>A0A5B0QU99_PUCGR</name>
<proteinExistence type="inferred from homology"/>
<dbReference type="GO" id="GO:0005743">
    <property type="term" value="C:mitochondrial inner membrane"/>
    <property type="evidence" value="ECO:0007669"/>
    <property type="project" value="UniProtKB-SubCell"/>
</dbReference>
<evidence type="ECO:0000256" key="2">
    <source>
        <dbReference type="ARBA" id="ARBA00006375"/>
    </source>
</evidence>
<dbReference type="Proteomes" id="UP000325313">
    <property type="component" value="Unassembled WGS sequence"/>
</dbReference>
<keyword evidence="9 10" id="KW-0472">Membrane</keyword>
<dbReference type="InterPro" id="IPR002167">
    <property type="entry name" value="GDC-like"/>
</dbReference>
<keyword evidence="16" id="KW-1185">Reference proteome</keyword>